<dbReference type="SUPFAM" id="SSF56219">
    <property type="entry name" value="DNase I-like"/>
    <property type="match status" value="1"/>
</dbReference>
<feature type="compositionally biased region" description="Pro residues" evidence="1">
    <location>
        <begin position="110"/>
        <end position="129"/>
    </location>
</feature>
<reference evidence="3" key="1">
    <citation type="journal article" date="2020" name="J Insects Food Feed">
        <title>The yellow mealworm (Tenebrio molitor) genome: a resource for the emerging insects as food and feed industry.</title>
        <authorList>
            <person name="Eriksson T."/>
            <person name="Andere A."/>
            <person name="Kelstrup H."/>
            <person name="Emery V."/>
            <person name="Picard C."/>
        </authorList>
    </citation>
    <scope>NUCLEOTIDE SEQUENCE</scope>
    <source>
        <strain evidence="3">Stoneville</strain>
        <tissue evidence="3">Whole head</tissue>
    </source>
</reference>
<name>A0A8J6LCM2_TENMO</name>
<dbReference type="Proteomes" id="UP000719412">
    <property type="component" value="Unassembled WGS sequence"/>
</dbReference>
<sequence length="1693" mass="189045">MTSTRTKKPLPLVLVEVPKDKGQIFQLKTVCHLLISVERPHKKGTPSQCHNAVGATSLGSVKRPVTAWPNAPIVAAHTRRASEAAPGSQEGIWAGKPPGKPYKTPRKIALPPPPRPLRKTPPLPLPPPHTISGSDHQRFKELLGCSCNQEASDPNPPNGPPKQNPAIKKVVFDLLDAIQSSSSTEEILKKIAFFNANGLRGSRNELETFADDHYLDLILVGETKLQAIVADPKIGGFVLYRSDCDRGPGRGTAIYVRNATPHYQITLPVLQNLEATAVRIETVNGPLTIISCYHPPRLLLQENDITEILDTGTSVIAAGDFNAKHQTWGSRVANRNGRILHELADAIDLLVEAPPEPKYHSPVGHRADTLDIALLKNVPFQTRLHVVKALNSDHLPVLMHIGDEANDENSNTQVQITNGPFFAEILETDFGPIPRIESVEDLENAFEEKITTAMTNSTRNRVEPRQKETLPQWIIDLIRTKNRARRLAFRTGAAVDRTEANLLGNEVKSALIDHRNDRWERKLESLSTEDNSIWRMAKAPRSDKKTIPPIQSTLGLVFSDDEKAEAFADSLELQCRPNIVDADLDHIEQIEHEVEIILSRQHDTPIRPASPEEVRGIIGSLKVKKAPGPDKIPNTALKVLPDKVVIALTAIINASLRHCHFPSRWKSVNVIFIHKPGKDLLFPQNYRPINLLSNVEKVLEKVILTRLVRATNENHVLPDEQFGFRPKHSTADQHIHVTEFISQGINQKESTGAIFLDVAKAFDTVWHDGLVYKLHTAGVSLAIVKLLNSFLEDRKFHAKIGKVLSTVREIEAGVPQCSVLSPTLYAIFTADIPKPDETKIALYADDTAILTHSESPELISEQLRRAVESLESWFRLWRIDVNSDKRSAILVTRRLHRPNGEIVMFGRPIPWKTEARYLGNTFDNHLRFNAQLEHAKTRAQMVLGQLNSLANRRSKMFIQNKVTIYRTIVRPAMMYGSAVWGNVCNRQLHKLQVVLNKFLRAAFKAPWFVRNTQLHREAKLPTIKDFLQDVARKFFENAAVHPNPFVRDSVDYDENAPKGTSDPSVCSSDRTESNISSRTKLTHHHQVCFRFRTSCLAPFSFFTGHFLVIISKIAHHEQRKKVGERREEDKFPASHGNNRESELTLPYGWARRDVMCRALSCLFLIFEQRSYCPASISRTSWPPTPAKTNSGILTCYKILRKMAVTIYRVIRADSPTHYRFNIREFPDPGVTKKTYRERNSGDSVGDRPAGGRAASRGMRITCVAFGIRNHPRERIADAMVLIVRRCQASGPSKSPKIFTVPITVTVLPISRDPSSSSEIEGTGSRTPTSRAGRDKFARGGEKIKRWNRRHFRGSRLVLGGGLRPNPFAGEPVEEDRSGWEVVQEELQPYVAADLGFLHEGHRPYASADHFRHPVGPASSPRIPPESRTSHRTVPGRGTRVQEQLVSGKEGSRGGKIPRTFRGYGRRDTPAAEEGLGGLSSSSLFLGLSNLISSLRPARKRSTAGTSHRDARSVQLPGRLIAQRNKVLIFRVDLLVSGVAKKTHRERKLEDSVGDRRAGGCAASRELRITCVAIGIRNHPCGWIAERHGAYRPALPAFGAVEEPKDLPLSYRCRLPSYRGVVRARLPLPYREGVPGGPPSIYREATPFSGKGLFFRVSFRRTTCRLLGNRFEGGQRQTNHCSLGSAFAGPLAVF</sequence>
<dbReference type="PANTHER" id="PTHR36688:SF2">
    <property type="entry name" value="ENDONUCLEASE_EXONUCLEASE_PHOSPHATASE DOMAIN-CONTAINING PROTEIN"/>
    <property type="match status" value="1"/>
</dbReference>
<feature type="compositionally biased region" description="Basic and acidic residues" evidence="1">
    <location>
        <begin position="1331"/>
        <end position="1340"/>
    </location>
</feature>
<feature type="region of interest" description="Disordered" evidence="1">
    <location>
        <begin position="1231"/>
        <end position="1253"/>
    </location>
</feature>
<feature type="domain" description="Reverse transcriptase" evidence="2">
    <location>
        <begin position="654"/>
        <end position="922"/>
    </location>
</feature>
<dbReference type="InterPro" id="IPR006579">
    <property type="entry name" value="Pre_C2HC_dom"/>
</dbReference>
<dbReference type="SUPFAM" id="SSF56672">
    <property type="entry name" value="DNA/RNA polymerases"/>
    <property type="match status" value="1"/>
</dbReference>
<dbReference type="PANTHER" id="PTHR36688">
    <property type="entry name" value="ENDO/EXONUCLEASE/PHOSPHATASE DOMAIN-CONTAINING PROTEIN"/>
    <property type="match status" value="1"/>
</dbReference>
<gene>
    <name evidence="3" type="ORF">GEV33_007040</name>
</gene>
<organism evidence="3 4">
    <name type="scientific">Tenebrio molitor</name>
    <name type="common">Yellow mealworm beetle</name>
    <dbReference type="NCBI Taxonomy" id="7067"/>
    <lineage>
        <taxon>Eukaryota</taxon>
        <taxon>Metazoa</taxon>
        <taxon>Ecdysozoa</taxon>
        <taxon>Arthropoda</taxon>
        <taxon>Hexapoda</taxon>
        <taxon>Insecta</taxon>
        <taxon>Pterygota</taxon>
        <taxon>Neoptera</taxon>
        <taxon>Endopterygota</taxon>
        <taxon>Coleoptera</taxon>
        <taxon>Polyphaga</taxon>
        <taxon>Cucujiformia</taxon>
        <taxon>Tenebrionidae</taxon>
        <taxon>Tenebrio</taxon>
    </lineage>
</organism>
<evidence type="ECO:0000259" key="2">
    <source>
        <dbReference type="PROSITE" id="PS50878"/>
    </source>
</evidence>
<evidence type="ECO:0000256" key="1">
    <source>
        <dbReference type="SAM" id="MobiDB-lite"/>
    </source>
</evidence>
<feature type="compositionally biased region" description="Polar residues" evidence="1">
    <location>
        <begin position="1312"/>
        <end position="1329"/>
    </location>
</feature>
<dbReference type="InterPro" id="IPR043502">
    <property type="entry name" value="DNA/RNA_pol_sf"/>
</dbReference>
<feature type="region of interest" description="Disordered" evidence="1">
    <location>
        <begin position="1415"/>
        <end position="1472"/>
    </location>
</feature>
<protein>
    <recommendedName>
        <fullName evidence="2">Reverse transcriptase domain-containing protein</fullName>
    </recommendedName>
</protein>
<dbReference type="InterPro" id="IPR005135">
    <property type="entry name" value="Endo/exonuclease/phosphatase"/>
</dbReference>
<dbReference type="PROSITE" id="PS50878">
    <property type="entry name" value="RT_POL"/>
    <property type="match status" value="1"/>
</dbReference>
<feature type="region of interest" description="Disordered" evidence="1">
    <location>
        <begin position="1050"/>
        <end position="1071"/>
    </location>
</feature>
<feature type="region of interest" description="Disordered" evidence="1">
    <location>
        <begin position="1311"/>
        <end position="1340"/>
    </location>
</feature>
<evidence type="ECO:0000313" key="4">
    <source>
        <dbReference type="Proteomes" id="UP000719412"/>
    </source>
</evidence>
<dbReference type="InterPro" id="IPR052560">
    <property type="entry name" value="RdDP_mobile_element"/>
</dbReference>
<keyword evidence="4" id="KW-1185">Reference proteome</keyword>
<reference evidence="3" key="2">
    <citation type="submission" date="2021-08" db="EMBL/GenBank/DDBJ databases">
        <authorList>
            <person name="Eriksson T."/>
        </authorList>
    </citation>
    <scope>NUCLEOTIDE SEQUENCE</scope>
    <source>
        <strain evidence="3">Stoneville</strain>
        <tissue evidence="3">Whole head</tissue>
    </source>
</reference>
<dbReference type="InterPro" id="IPR000477">
    <property type="entry name" value="RT_dom"/>
</dbReference>
<comment type="caution">
    <text evidence="3">The sequence shown here is derived from an EMBL/GenBank/DDBJ whole genome shotgun (WGS) entry which is preliminary data.</text>
</comment>
<dbReference type="GO" id="GO:0071897">
    <property type="term" value="P:DNA biosynthetic process"/>
    <property type="evidence" value="ECO:0007669"/>
    <property type="project" value="UniProtKB-ARBA"/>
</dbReference>
<dbReference type="InterPro" id="IPR036691">
    <property type="entry name" value="Endo/exonu/phosph_ase_sf"/>
</dbReference>
<dbReference type="Pfam" id="PF14529">
    <property type="entry name" value="Exo_endo_phos_2"/>
    <property type="match status" value="1"/>
</dbReference>
<accession>A0A8J6LCM2</accession>
<dbReference type="Pfam" id="PF00078">
    <property type="entry name" value="RVT_1"/>
    <property type="match status" value="1"/>
</dbReference>
<dbReference type="CDD" id="cd01650">
    <property type="entry name" value="RT_nLTR_like"/>
    <property type="match status" value="1"/>
</dbReference>
<proteinExistence type="predicted"/>
<evidence type="ECO:0000313" key="3">
    <source>
        <dbReference type="EMBL" id="KAH0815752.1"/>
    </source>
</evidence>
<feature type="region of interest" description="Disordered" evidence="1">
    <location>
        <begin position="78"/>
        <end position="135"/>
    </location>
</feature>
<feature type="compositionally biased region" description="Polar residues" evidence="1">
    <location>
        <begin position="1061"/>
        <end position="1071"/>
    </location>
</feature>
<dbReference type="Pfam" id="PF07530">
    <property type="entry name" value="PRE_C2HC"/>
    <property type="match status" value="1"/>
</dbReference>
<dbReference type="Gene3D" id="3.60.10.10">
    <property type="entry name" value="Endonuclease/exonuclease/phosphatase"/>
    <property type="match status" value="1"/>
</dbReference>
<dbReference type="GO" id="GO:0003824">
    <property type="term" value="F:catalytic activity"/>
    <property type="evidence" value="ECO:0007669"/>
    <property type="project" value="InterPro"/>
</dbReference>
<dbReference type="EMBL" id="JABDTM020022648">
    <property type="protein sequence ID" value="KAH0815752.1"/>
    <property type="molecule type" value="Genomic_DNA"/>
</dbReference>